<gene>
    <name evidence="1" type="ORF">MKW98_003712</name>
</gene>
<sequence length="78" mass="8962">MISIIRYSPFSQMASIRDKLKMSFEEEERKSNAILRDKLIARTVKGRESTIEYLKALGEEPISYDSESMIGSLNPQSF</sequence>
<name>A0AAD4SIJ6_9MAGN</name>
<comment type="caution">
    <text evidence="1">The sequence shown here is derived from an EMBL/GenBank/DDBJ whole genome shotgun (WGS) entry which is preliminary data.</text>
</comment>
<dbReference type="Proteomes" id="UP001202328">
    <property type="component" value="Unassembled WGS sequence"/>
</dbReference>
<accession>A0AAD4SIJ6</accession>
<organism evidence="1 2">
    <name type="scientific">Papaver atlanticum</name>
    <dbReference type="NCBI Taxonomy" id="357466"/>
    <lineage>
        <taxon>Eukaryota</taxon>
        <taxon>Viridiplantae</taxon>
        <taxon>Streptophyta</taxon>
        <taxon>Embryophyta</taxon>
        <taxon>Tracheophyta</taxon>
        <taxon>Spermatophyta</taxon>
        <taxon>Magnoliopsida</taxon>
        <taxon>Ranunculales</taxon>
        <taxon>Papaveraceae</taxon>
        <taxon>Papaveroideae</taxon>
        <taxon>Papaver</taxon>
    </lineage>
</organism>
<evidence type="ECO:0000313" key="1">
    <source>
        <dbReference type="EMBL" id="KAI3908067.1"/>
    </source>
</evidence>
<dbReference type="AlphaFoldDB" id="A0AAD4SIJ6"/>
<dbReference type="EMBL" id="JAJJMB010010543">
    <property type="protein sequence ID" value="KAI3908067.1"/>
    <property type="molecule type" value="Genomic_DNA"/>
</dbReference>
<reference evidence="1" key="1">
    <citation type="submission" date="2022-04" db="EMBL/GenBank/DDBJ databases">
        <title>A functionally conserved STORR gene fusion in Papaver species that diverged 16.8 million years ago.</title>
        <authorList>
            <person name="Catania T."/>
        </authorList>
    </citation>
    <scope>NUCLEOTIDE SEQUENCE</scope>
    <source>
        <strain evidence="1">S-188037</strain>
    </source>
</reference>
<proteinExistence type="predicted"/>
<keyword evidence="2" id="KW-1185">Reference proteome</keyword>
<evidence type="ECO:0000313" key="2">
    <source>
        <dbReference type="Proteomes" id="UP001202328"/>
    </source>
</evidence>
<protein>
    <submittedName>
        <fullName evidence="1">Uncharacterized protein</fullName>
    </submittedName>
</protein>